<keyword evidence="5" id="KW-1185">Reference proteome</keyword>
<evidence type="ECO:0000256" key="2">
    <source>
        <dbReference type="SAM" id="SignalP"/>
    </source>
</evidence>
<proteinExistence type="predicted"/>
<feature type="chain" id="PRO_5018310989" evidence="2">
    <location>
        <begin position="25"/>
        <end position="249"/>
    </location>
</feature>
<evidence type="ECO:0000313" key="5">
    <source>
        <dbReference type="Proteomes" id="UP000269097"/>
    </source>
</evidence>
<gene>
    <name evidence="4" type="ORF">EAV92_20140</name>
</gene>
<dbReference type="RefSeq" id="WP_123042747.1">
    <property type="nucleotide sequence ID" value="NZ_CP033433.1"/>
</dbReference>
<evidence type="ECO:0000256" key="1">
    <source>
        <dbReference type="SAM" id="MobiDB-lite"/>
    </source>
</evidence>
<dbReference type="PROSITE" id="PS51257">
    <property type="entry name" value="PROKAR_LIPOPROTEIN"/>
    <property type="match status" value="1"/>
</dbReference>
<evidence type="ECO:0000259" key="3">
    <source>
        <dbReference type="Pfam" id="PF14478"/>
    </source>
</evidence>
<protein>
    <submittedName>
        <fullName evidence="4">DUF4430 domain-containing protein</fullName>
    </submittedName>
</protein>
<feature type="region of interest" description="Disordered" evidence="1">
    <location>
        <begin position="27"/>
        <end position="133"/>
    </location>
</feature>
<name>A0A3G3K3Q2_9BACL</name>
<feature type="compositionally biased region" description="Pro residues" evidence="1">
    <location>
        <begin position="109"/>
        <end position="124"/>
    </location>
</feature>
<dbReference type="EMBL" id="CP033433">
    <property type="protein sequence ID" value="AYQ74667.1"/>
    <property type="molecule type" value="Genomic_DNA"/>
</dbReference>
<sequence>MLSLSWRRAAVTAMLAAAILTAAACGTAEKPQPNEASSASAAASPPAGQVSPTQPASPPASPAASSTEPSTEPSAVPQPKATTESPPATTPSIRERVDDPPASASSPAAPSPSTPAKPAEPSPPAKDAGKETAQTVTISVVGNAEWGSVLDPQQVKLQKNDTVADLLIRTLKAHKLAYDTSGSGAMFYVAGIDGLFEFDDGPTSGWKYKVNGKVLDVGAGSYKPKPGDRVEWFYTSSDKQAEESKEQAP</sequence>
<keyword evidence="2" id="KW-0732">Signal</keyword>
<organism evidence="4 5">
    <name type="scientific">Cohnella candidum</name>
    <dbReference type="NCBI Taxonomy" id="2674991"/>
    <lineage>
        <taxon>Bacteria</taxon>
        <taxon>Bacillati</taxon>
        <taxon>Bacillota</taxon>
        <taxon>Bacilli</taxon>
        <taxon>Bacillales</taxon>
        <taxon>Paenibacillaceae</taxon>
        <taxon>Cohnella</taxon>
    </lineage>
</organism>
<reference evidence="4 5" key="1">
    <citation type="submission" date="2018-10" db="EMBL/GenBank/DDBJ databases">
        <title>Genome Sequence of Cohnella sp.</title>
        <authorList>
            <person name="Srinivasan S."/>
            <person name="Kim M.K."/>
        </authorList>
    </citation>
    <scope>NUCLEOTIDE SEQUENCE [LARGE SCALE GENOMIC DNA]</scope>
    <source>
        <strain evidence="4 5">18JY8-7</strain>
    </source>
</reference>
<dbReference type="Gene3D" id="2.170.130.30">
    <property type="match status" value="1"/>
</dbReference>
<feature type="compositionally biased region" description="Low complexity" evidence="1">
    <location>
        <begin position="62"/>
        <end position="92"/>
    </location>
</feature>
<accession>A0A3G3K3Q2</accession>
<dbReference type="Proteomes" id="UP000269097">
    <property type="component" value="Chromosome"/>
</dbReference>
<dbReference type="InterPro" id="IPR027954">
    <property type="entry name" value="Transcobalamin-like_C"/>
</dbReference>
<feature type="domain" description="Transcobalamin-like C-terminal" evidence="3">
    <location>
        <begin position="161"/>
        <end position="235"/>
    </location>
</feature>
<dbReference type="AlphaFoldDB" id="A0A3G3K3Q2"/>
<feature type="signal peptide" evidence="2">
    <location>
        <begin position="1"/>
        <end position="24"/>
    </location>
</feature>
<evidence type="ECO:0000313" key="4">
    <source>
        <dbReference type="EMBL" id="AYQ74667.1"/>
    </source>
</evidence>
<dbReference type="Pfam" id="PF14478">
    <property type="entry name" value="DUF4430"/>
    <property type="match status" value="1"/>
</dbReference>
<dbReference type="KEGG" id="coh:EAV92_20140"/>
<feature type="compositionally biased region" description="Low complexity" evidence="1">
    <location>
        <begin position="36"/>
        <end position="54"/>
    </location>
</feature>